<evidence type="ECO:0000313" key="8">
    <source>
        <dbReference type="Proteomes" id="UP000655410"/>
    </source>
</evidence>
<dbReference type="SUPFAM" id="SSF141322">
    <property type="entry name" value="NfeD domain-like"/>
    <property type="match status" value="1"/>
</dbReference>
<keyword evidence="8" id="KW-1185">Reference proteome</keyword>
<feature type="transmembrane region" description="Helical" evidence="5">
    <location>
        <begin position="42"/>
        <end position="69"/>
    </location>
</feature>
<dbReference type="Gene3D" id="2.40.50.140">
    <property type="entry name" value="Nucleic acid-binding proteins"/>
    <property type="match status" value="1"/>
</dbReference>
<dbReference type="Proteomes" id="UP000655410">
    <property type="component" value="Unassembled WGS sequence"/>
</dbReference>
<dbReference type="RefSeq" id="WP_188784399.1">
    <property type="nucleotide sequence ID" value="NZ_BMNI01000006.1"/>
</dbReference>
<feature type="transmembrane region" description="Helical" evidence="5">
    <location>
        <begin position="12"/>
        <end position="36"/>
    </location>
</feature>
<protein>
    <recommendedName>
        <fullName evidence="6">NfeD-like C-terminal domain-containing protein</fullName>
    </recommendedName>
</protein>
<dbReference type="Pfam" id="PF01957">
    <property type="entry name" value="NfeD"/>
    <property type="match status" value="1"/>
</dbReference>
<gene>
    <name evidence="7" type="ORF">GCM10011584_25580</name>
</gene>
<keyword evidence="4 5" id="KW-0472">Membrane</keyword>
<name>A0ABQ2NH15_9ACTN</name>
<dbReference type="InterPro" id="IPR012340">
    <property type="entry name" value="NA-bd_OB-fold"/>
</dbReference>
<proteinExistence type="predicted"/>
<comment type="caution">
    <text evidence="7">The sequence shown here is derived from an EMBL/GenBank/DDBJ whole genome shotgun (WGS) entry which is preliminary data.</text>
</comment>
<dbReference type="PANTHER" id="PTHR33507:SF3">
    <property type="entry name" value="INNER MEMBRANE PROTEIN YBBJ"/>
    <property type="match status" value="1"/>
</dbReference>
<evidence type="ECO:0000256" key="2">
    <source>
        <dbReference type="ARBA" id="ARBA00022692"/>
    </source>
</evidence>
<evidence type="ECO:0000256" key="4">
    <source>
        <dbReference type="ARBA" id="ARBA00023136"/>
    </source>
</evidence>
<keyword evidence="2 5" id="KW-0812">Transmembrane</keyword>
<evidence type="ECO:0000259" key="6">
    <source>
        <dbReference type="Pfam" id="PF01957"/>
    </source>
</evidence>
<feature type="domain" description="NfeD-like C-terminal" evidence="6">
    <location>
        <begin position="88"/>
        <end position="146"/>
    </location>
</feature>
<evidence type="ECO:0000256" key="5">
    <source>
        <dbReference type="SAM" id="Phobius"/>
    </source>
</evidence>
<dbReference type="EMBL" id="BMNI01000006">
    <property type="protein sequence ID" value="GGO91456.1"/>
    <property type="molecule type" value="Genomic_DNA"/>
</dbReference>
<comment type="subcellular location">
    <subcellularLocation>
        <location evidence="1">Membrane</location>
        <topology evidence="1">Multi-pass membrane protein</topology>
    </subcellularLocation>
</comment>
<organism evidence="7 8">
    <name type="scientific">Nocardioides phosphati</name>
    <dbReference type="NCBI Taxonomy" id="1867775"/>
    <lineage>
        <taxon>Bacteria</taxon>
        <taxon>Bacillati</taxon>
        <taxon>Actinomycetota</taxon>
        <taxon>Actinomycetes</taxon>
        <taxon>Propionibacteriales</taxon>
        <taxon>Nocardioidaceae</taxon>
        <taxon>Nocardioides</taxon>
    </lineage>
</organism>
<reference evidence="8" key="1">
    <citation type="journal article" date="2019" name="Int. J. Syst. Evol. Microbiol.">
        <title>The Global Catalogue of Microorganisms (GCM) 10K type strain sequencing project: providing services to taxonomists for standard genome sequencing and annotation.</title>
        <authorList>
            <consortium name="The Broad Institute Genomics Platform"/>
            <consortium name="The Broad Institute Genome Sequencing Center for Infectious Disease"/>
            <person name="Wu L."/>
            <person name="Ma J."/>
        </authorList>
    </citation>
    <scope>NUCLEOTIDE SEQUENCE [LARGE SCALE GENOMIC DNA]</scope>
    <source>
        <strain evidence="8">CGMCC 4.7371</strain>
    </source>
</reference>
<accession>A0ABQ2NH15</accession>
<evidence type="ECO:0000256" key="3">
    <source>
        <dbReference type="ARBA" id="ARBA00022989"/>
    </source>
</evidence>
<dbReference type="InterPro" id="IPR052165">
    <property type="entry name" value="Membrane_assoc_protease"/>
</dbReference>
<dbReference type="InterPro" id="IPR002810">
    <property type="entry name" value="NfeD-like_C"/>
</dbReference>
<evidence type="ECO:0000256" key="1">
    <source>
        <dbReference type="ARBA" id="ARBA00004141"/>
    </source>
</evidence>
<keyword evidence="3 5" id="KW-1133">Transmembrane helix</keyword>
<evidence type="ECO:0000313" key="7">
    <source>
        <dbReference type="EMBL" id="GGO91456.1"/>
    </source>
</evidence>
<dbReference type="PANTHER" id="PTHR33507">
    <property type="entry name" value="INNER MEMBRANE PROTEIN YBBJ"/>
    <property type="match status" value="1"/>
</dbReference>
<sequence>MEWIRDHAWEAWLALAFVLAAAEIASMDFVLLMLAAGALAGVVAALAGAGGVLQCVIAAVAAVAALGLVRPALLRRLHSSPETPLGKDRYVGMRAVVTSRIAAHERGAVRLDGETWTATAAAGVVLEPGQPVDVIEIRGATAVVRPTVEGPEEMGE</sequence>